<dbReference type="InterPro" id="IPR036661">
    <property type="entry name" value="Luciferase-like_sf"/>
</dbReference>
<dbReference type="Pfam" id="PF00296">
    <property type="entry name" value="Bac_luciferase"/>
    <property type="match status" value="1"/>
</dbReference>
<keyword evidence="1" id="KW-0285">Flavoprotein</keyword>
<evidence type="ECO:0000313" key="7">
    <source>
        <dbReference type="Proteomes" id="UP001595699"/>
    </source>
</evidence>
<proteinExistence type="predicted"/>
<dbReference type="EMBL" id="JBHRZH010000034">
    <property type="protein sequence ID" value="MFC3764841.1"/>
    <property type="molecule type" value="Genomic_DNA"/>
</dbReference>
<keyword evidence="3" id="KW-0560">Oxidoreductase</keyword>
<accession>A0ABV7YJM7</accession>
<dbReference type="Proteomes" id="UP001595699">
    <property type="component" value="Unassembled WGS sequence"/>
</dbReference>
<protein>
    <submittedName>
        <fullName evidence="6">LLM class flavin-dependent oxidoreductase</fullName>
    </submittedName>
</protein>
<keyword evidence="7" id="KW-1185">Reference proteome</keyword>
<dbReference type="PANTHER" id="PTHR30011:SF16">
    <property type="entry name" value="C2H2 FINGER DOMAIN TRANSCRIPTION FACTOR (EUROFUNG)-RELATED"/>
    <property type="match status" value="1"/>
</dbReference>
<evidence type="ECO:0000256" key="2">
    <source>
        <dbReference type="ARBA" id="ARBA00022643"/>
    </source>
</evidence>
<name>A0ABV7YJM7_9ACTN</name>
<evidence type="ECO:0000256" key="3">
    <source>
        <dbReference type="ARBA" id="ARBA00023002"/>
    </source>
</evidence>
<dbReference type="SUPFAM" id="SSF51679">
    <property type="entry name" value="Bacterial luciferase-like"/>
    <property type="match status" value="1"/>
</dbReference>
<feature type="domain" description="Luciferase-like" evidence="5">
    <location>
        <begin position="16"/>
        <end position="137"/>
    </location>
</feature>
<keyword evidence="2" id="KW-0288">FMN</keyword>
<organism evidence="6 7">
    <name type="scientific">Tenggerimyces flavus</name>
    <dbReference type="NCBI Taxonomy" id="1708749"/>
    <lineage>
        <taxon>Bacteria</taxon>
        <taxon>Bacillati</taxon>
        <taxon>Actinomycetota</taxon>
        <taxon>Actinomycetes</taxon>
        <taxon>Propionibacteriales</taxon>
        <taxon>Nocardioidaceae</taxon>
        <taxon>Tenggerimyces</taxon>
    </lineage>
</organism>
<dbReference type="InterPro" id="IPR051260">
    <property type="entry name" value="Diverse_substr_monoxygenases"/>
</dbReference>
<evidence type="ECO:0000256" key="1">
    <source>
        <dbReference type="ARBA" id="ARBA00022630"/>
    </source>
</evidence>
<sequence length="275" mass="29683">MTKLGLNIRNFGPAASPEAFRSWATFAEDHGFAVATISDHVALTPEVAALYPEPFYDPFTVSTWLAGLTSSLRFVTSVAILPLRDPLLTLRSLANLDSLSGGRFVLGAGVGWSEEEYAAVGVPFRSRGRLLDERLETVVAERPVGVPVWVGGTSPAGIRRAVGYGDAWHPINQQIGWIREVGLPAVRAEALRQGRPMPAFVPRIRARLLPVDLIESDRLVGMGSLRQILADVAELSALGAEYVVLDTNADSPAEQLPLEHDFATLREIVGALEPA</sequence>
<dbReference type="PANTHER" id="PTHR30011">
    <property type="entry name" value="ALKANESULFONATE MONOOXYGENASE-RELATED"/>
    <property type="match status" value="1"/>
</dbReference>
<dbReference type="Gene3D" id="3.20.20.30">
    <property type="entry name" value="Luciferase-like domain"/>
    <property type="match status" value="2"/>
</dbReference>
<evidence type="ECO:0000313" key="6">
    <source>
        <dbReference type="EMBL" id="MFC3764841.1"/>
    </source>
</evidence>
<dbReference type="InterPro" id="IPR011251">
    <property type="entry name" value="Luciferase-like_dom"/>
</dbReference>
<comment type="caution">
    <text evidence="6">The sequence shown here is derived from an EMBL/GenBank/DDBJ whole genome shotgun (WGS) entry which is preliminary data.</text>
</comment>
<evidence type="ECO:0000259" key="5">
    <source>
        <dbReference type="Pfam" id="PF00296"/>
    </source>
</evidence>
<evidence type="ECO:0000256" key="4">
    <source>
        <dbReference type="ARBA" id="ARBA00023033"/>
    </source>
</evidence>
<reference evidence="7" key="1">
    <citation type="journal article" date="2019" name="Int. J. Syst. Evol. Microbiol.">
        <title>The Global Catalogue of Microorganisms (GCM) 10K type strain sequencing project: providing services to taxonomists for standard genome sequencing and annotation.</title>
        <authorList>
            <consortium name="The Broad Institute Genomics Platform"/>
            <consortium name="The Broad Institute Genome Sequencing Center for Infectious Disease"/>
            <person name="Wu L."/>
            <person name="Ma J."/>
        </authorList>
    </citation>
    <scope>NUCLEOTIDE SEQUENCE [LARGE SCALE GENOMIC DNA]</scope>
    <source>
        <strain evidence="7">CGMCC 4.7241</strain>
    </source>
</reference>
<dbReference type="RefSeq" id="WP_205117648.1">
    <property type="nucleotide sequence ID" value="NZ_JAFBCM010000001.1"/>
</dbReference>
<gene>
    <name evidence="6" type="ORF">ACFOUW_28655</name>
</gene>
<keyword evidence="4" id="KW-0503">Monooxygenase</keyword>